<accession>A0A6V7TWP1</accession>
<evidence type="ECO:0000256" key="6">
    <source>
        <dbReference type="ARBA" id="ARBA00031154"/>
    </source>
</evidence>
<keyword evidence="4" id="KW-0317">Glutathione biosynthesis</keyword>
<evidence type="ECO:0000256" key="4">
    <source>
        <dbReference type="ARBA" id="ARBA00022684"/>
    </source>
</evidence>
<dbReference type="AlphaFoldDB" id="A0A6V7TWP1"/>
<proteinExistence type="inferred from homology"/>
<dbReference type="PANTHER" id="PTHR13295:SF4">
    <property type="entry name" value="GLUTAMATE--CYSTEINE LIGASE REGULATORY SUBUNIT"/>
    <property type="match status" value="1"/>
</dbReference>
<organism evidence="9 10">
    <name type="scientific">Meloidogyne enterolobii</name>
    <name type="common">Root-knot nematode worm</name>
    <name type="synonym">Meloidogyne mayaguensis</name>
    <dbReference type="NCBI Taxonomy" id="390850"/>
    <lineage>
        <taxon>Eukaryota</taxon>
        <taxon>Metazoa</taxon>
        <taxon>Ecdysozoa</taxon>
        <taxon>Nematoda</taxon>
        <taxon>Chromadorea</taxon>
        <taxon>Rhabditida</taxon>
        <taxon>Tylenchina</taxon>
        <taxon>Tylenchomorpha</taxon>
        <taxon>Tylenchoidea</taxon>
        <taxon>Meloidogynidae</taxon>
        <taxon>Meloidogyninae</taxon>
        <taxon>Meloidogyne</taxon>
    </lineage>
</organism>
<comment type="subunit">
    <text evidence="3">Heterodimer of a catalytic heavy chain and a regulatory light chain.</text>
</comment>
<dbReference type="GO" id="GO:0017109">
    <property type="term" value="C:glutamate-cysteine ligase complex"/>
    <property type="evidence" value="ECO:0007669"/>
    <property type="project" value="TreeGrafter"/>
</dbReference>
<gene>
    <name evidence="9" type="ORF">MENT_LOCUS4935</name>
</gene>
<comment type="similarity">
    <text evidence="2">Belongs to the aldo/keto reductase family. Glutamate--cysteine ligase light chain subfamily.</text>
</comment>
<evidence type="ECO:0000256" key="3">
    <source>
        <dbReference type="ARBA" id="ARBA00011532"/>
    </source>
</evidence>
<comment type="pathway">
    <text evidence="1">Sulfur metabolism; glutathione biosynthesis; glutathione from L-cysteine and L-glutamate: step 1/2.</text>
</comment>
<evidence type="ECO:0000313" key="10">
    <source>
        <dbReference type="Proteomes" id="UP000580250"/>
    </source>
</evidence>
<dbReference type="GO" id="GO:0035226">
    <property type="term" value="F:glutamate-cysteine ligase catalytic subunit binding"/>
    <property type="evidence" value="ECO:0007669"/>
    <property type="project" value="InterPro"/>
</dbReference>
<dbReference type="PANTHER" id="PTHR13295">
    <property type="entry name" value="GLUTAMATE CYSTEINE LIGASE REGULATORY SUBUNIT"/>
    <property type="match status" value="1"/>
</dbReference>
<sequence>MEGSNSSTEKSSSTTLNALIDQLNKLKHFRIHTGNINTFVDLKLKRFTNSAEELKETFKLVLNNLPSNISVGDDGMLLLVDKKHCDNVYEREDLKITLKLFLEKFDYDYIKDAVEAVIKQLKTDSIEQLILSFPESESNSPDSIDEKWFNEVLRVWKEIENGLIAQRKVLYMGVADFQLPELDLLFKKAAHKPGIVHVFIDGCCVVNPELQAYAKQNSIQLLTHNDPKPFPLKEVFHCFCEDKSDPDSSRICQTLFEPVWAARYTVWVRRRSLMAAKGFIVQFTASDATK</sequence>
<dbReference type="GO" id="GO:0006750">
    <property type="term" value="P:glutathione biosynthetic process"/>
    <property type="evidence" value="ECO:0007669"/>
    <property type="project" value="UniProtKB-UniPathway"/>
</dbReference>
<name>A0A6V7TWP1_MELEN</name>
<dbReference type="InterPro" id="IPR036812">
    <property type="entry name" value="NAD(P)_OxRdtase_dom_sf"/>
</dbReference>
<evidence type="ECO:0000256" key="2">
    <source>
        <dbReference type="ARBA" id="ARBA00008612"/>
    </source>
</evidence>
<dbReference type="EMBL" id="CAJEWN010000017">
    <property type="protein sequence ID" value="CAD2136024.1"/>
    <property type="molecule type" value="Genomic_DNA"/>
</dbReference>
<protein>
    <recommendedName>
        <fullName evidence="7">GCS light chain</fullName>
    </recommendedName>
    <alternativeName>
        <fullName evidence="5">Gamma-ECS regulatory subunit</fullName>
    </alternativeName>
    <alternativeName>
        <fullName evidence="8">Gamma-glutamylcysteine synthetase regulatory subunit</fullName>
    </alternativeName>
    <alternativeName>
        <fullName evidence="6">Glutamate--cysteine ligase modifier subunit</fullName>
    </alternativeName>
</protein>
<evidence type="ECO:0000256" key="5">
    <source>
        <dbReference type="ARBA" id="ARBA00030406"/>
    </source>
</evidence>
<dbReference type="Gene3D" id="3.20.20.100">
    <property type="entry name" value="NADP-dependent oxidoreductase domain"/>
    <property type="match status" value="1"/>
</dbReference>
<dbReference type="Proteomes" id="UP000580250">
    <property type="component" value="Unassembled WGS sequence"/>
</dbReference>
<dbReference type="GO" id="GO:0030234">
    <property type="term" value="F:enzyme regulator activity"/>
    <property type="evidence" value="ECO:0007669"/>
    <property type="project" value="TreeGrafter"/>
</dbReference>
<comment type="caution">
    <text evidence="9">The sequence shown here is derived from an EMBL/GenBank/DDBJ whole genome shotgun (WGS) entry which is preliminary data.</text>
</comment>
<evidence type="ECO:0000256" key="8">
    <source>
        <dbReference type="ARBA" id="ARBA00032926"/>
    </source>
</evidence>
<evidence type="ECO:0000256" key="7">
    <source>
        <dbReference type="ARBA" id="ARBA00031732"/>
    </source>
</evidence>
<reference evidence="9 10" key="1">
    <citation type="submission" date="2020-08" db="EMBL/GenBank/DDBJ databases">
        <authorList>
            <person name="Koutsovoulos G."/>
            <person name="Danchin GJ E."/>
        </authorList>
    </citation>
    <scope>NUCLEOTIDE SEQUENCE [LARGE SCALE GENOMIC DNA]</scope>
</reference>
<dbReference type="InterPro" id="IPR032963">
    <property type="entry name" value="Gclm"/>
</dbReference>
<dbReference type="SUPFAM" id="SSF51430">
    <property type="entry name" value="NAD(P)-linked oxidoreductase"/>
    <property type="match status" value="1"/>
</dbReference>
<dbReference type="OrthoDB" id="5596051at2759"/>
<evidence type="ECO:0000313" key="9">
    <source>
        <dbReference type="EMBL" id="CAD2136024.1"/>
    </source>
</evidence>
<dbReference type="UniPathway" id="UPA00142">
    <property type="reaction ID" value="UER00209"/>
</dbReference>
<evidence type="ECO:0000256" key="1">
    <source>
        <dbReference type="ARBA" id="ARBA00005006"/>
    </source>
</evidence>